<gene>
    <name evidence="2" type="ORF">EB812_08215</name>
</gene>
<dbReference type="SUPFAM" id="SSF53271">
    <property type="entry name" value="PRTase-like"/>
    <property type="match status" value="1"/>
</dbReference>
<dbReference type="Proteomes" id="UP000292919">
    <property type="component" value="Unassembled WGS sequence"/>
</dbReference>
<evidence type="ECO:0000313" key="3">
    <source>
        <dbReference type="Proteomes" id="UP000292919"/>
    </source>
</evidence>
<evidence type="ECO:0000256" key="1">
    <source>
        <dbReference type="ARBA" id="ARBA00008007"/>
    </source>
</evidence>
<dbReference type="AlphaFoldDB" id="A0A6H3FDE0"/>
<organism evidence="2 3">
    <name type="scientific">Desulfovibrio legallii</name>
    <dbReference type="NCBI Taxonomy" id="571438"/>
    <lineage>
        <taxon>Bacteria</taxon>
        <taxon>Pseudomonadati</taxon>
        <taxon>Thermodesulfobacteriota</taxon>
        <taxon>Desulfovibrionia</taxon>
        <taxon>Desulfovibrionales</taxon>
        <taxon>Desulfovibrionaceae</taxon>
        <taxon>Desulfovibrio</taxon>
    </lineage>
</organism>
<evidence type="ECO:0000313" key="2">
    <source>
        <dbReference type="EMBL" id="TBH79388.1"/>
    </source>
</evidence>
<dbReference type="InterPro" id="IPR029057">
    <property type="entry name" value="PRTase-like"/>
</dbReference>
<dbReference type="PANTHER" id="PTHR47505:SF1">
    <property type="entry name" value="DNA UTILIZATION PROTEIN YHGH"/>
    <property type="match status" value="1"/>
</dbReference>
<name>A0A6H3FDE0_9BACT</name>
<dbReference type="InterPro" id="IPR000836">
    <property type="entry name" value="PRTase_dom"/>
</dbReference>
<comment type="caution">
    <text evidence="2">The sequence shown here is derived from an EMBL/GenBank/DDBJ whole genome shotgun (WGS) entry which is preliminary data.</text>
</comment>
<dbReference type="Gene3D" id="3.40.50.2020">
    <property type="match status" value="1"/>
</dbReference>
<keyword evidence="3" id="KW-1185">Reference proteome</keyword>
<dbReference type="PANTHER" id="PTHR47505">
    <property type="entry name" value="DNA UTILIZATION PROTEIN YHGH"/>
    <property type="match status" value="1"/>
</dbReference>
<dbReference type="EMBL" id="SIXC01000009">
    <property type="protein sequence ID" value="TBH79388.1"/>
    <property type="molecule type" value="Genomic_DNA"/>
</dbReference>
<proteinExistence type="inferred from homology"/>
<dbReference type="CDD" id="cd06223">
    <property type="entry name" value="PRTases_typeI"/>
    <property type="match status" value="1"/>
</dbReference>
<comment type="similarity">
    <text evidence="1">Belongs to the ComF/GntX family.</text>
</comment>
<accession>A0A6H3FDE0</accession>
<sequence>MRCKACRATTWGAFWTALRSACRQTWLGLRQQRCLHCLAPFTPTPHLPDSMAEALLCPACLPLLRPYNGPRCPVCGLPPADYPQHREAAGLCGRCLTDPPPWSGLAFHGLYAGVLRHLLLRLKFDAHLYLTPLLADLLYRAAQGLPQPDALLAVPQHPAHLRQRGYNQAHELAKALARRTGLPLRPQLLRRVLPGPAQSGLTATQRRANVRHSFIAAAEAQGLRLWLLDDVMTTGSTLRAAACALRAAGACAVDVLVVARTPQHGPLP</sequence>
<protein>
    <submittedName>
        <fullName evidence="2">ComF family protein</fullName>
    </submittedName>
</protein>
<reference evidence="2 3" key="1">
    <citation type="submission" date="2018-12" db="EMBL/GenBank/DDBJ databases">
        <title>First genome draft of Desulfovibrio legallis sp. nov.</title>
        <authorList>
            <person name="Ben Dhia O."/>
            <person name="Najjari A."/>
            <person name="Ferjani R."/>
            <person name="Fhoula I."/>
            <person name="Fardeau M.-L."/>
            <person name="Boudabbous A."/>
            <person name="Ouzari H.I."/>
        </authorList>
    </citation>
    <scope>NUCLEOTIDE SEQUENCE [LARGE SCALE GENOMIC DNA]</scope>
    <source>
        <strain evidence="2 3">H1T</strain>
    </source>
</reference>
<dbReference type="InterPro" id="IPR051910">
    <property type="entry name" value="ComF/GntX_DNA_util-trans"/>
</dbReference>